<dbReference type="PANTHER" id="PTHR39179:SF2">
    <property type="entry name" value="ENDOSPORE COAT-ASSOCIATED PROTEIN YUTH"/>
    <property type="match status" value="1"/>
</dbReference>
<name>A0ABR9QFZ3_9BACI</name>
<sequence length="335" mass="40061">MDKHLQEHYRLKIDEKMSIGSYEAFRFRNVVYTIVPITNMEHEEIVELKQMSDYLISTGERNIASIVPTASNSLLTSIDDQGNILLLQMPTQQQGMRGNYSLGSQLAGFHEKGRRFPYQVNRSNRIGQWKKLWEQRLDQMEIFCDEKVRQHPSSYFEKLLVESFPYYIGLTENAIQYLVDTELDDQPIHTDSATICHHRFTRNTWLNERTVFPIDWVYDHASRDLAEWIRGEFTNQYKIDYNEVFKFTRDYERVTRLSTFSWRLLYSRLLFPVHYFESIEGYYLSSSEAEKKQYEIRLSEHLKRSTDYELFLKEINHLIRQSRNNTSKVPQVGWL</sequence>
<dbReference type="InterPro" id="IPR047175">
    <property type="entry name" value="CotS-like"/>
</dbReference>
<evidence type="ECO:0000313" key="2">
    <source>
        <dbReference type="Proteomes" id="UP001516662"/>
    </source>
</evidence>
<dbReference type="NCBIfam" id="TIGR02905">
    <property type="entry name" value="spore_yutH"/>
    <property type="match status" value="1"/>
</dbReference>
<dbReference type="InterPro" id="IPR014254">
    <property type="entry name" value="Spore_coat_YutH"/>
</dbReference>
<keyword evidence="1" id="KW-0167">Capsid protein</keyword>
<proteinExistence type="predicted"/>
<dbReference type="Proteomes" id="UP001516662">
    <property type="component" value="Unassembled WGS sequence"/>
</dbReference>
<keyword evidence="2" id="KW-1185">Reference proteome</keyword>
<keyword evidence="1" id="KW-0946">Virion</keyword>
<dbReference type="InterPro" id="IPR011009">
    <property type="entry name" value="Kinase-like_dom_sf"/>
</dbReference>
<dbReference type="Gene3D" id="3.90.1200.10">
    <property type="match status" value="1"/>
</dbReference>
<accession>A0ABR9QFZ3</accession>
<gene>
    <name evidence="1" type="primary">yutH</name>
    <name evidence="1" type="ORF">IMZ08_04960</name>
</gene>
<protein>
    <submittedName>
        <fullName evidence="1">Spore coat protein YutH</fullName>
    </submittedName>
</protein>
<dbReference type="RefSeq" id="WP_193534893.1">
    <property type="nucleotide sequence ID" value="NZ_JADCLJ010000009.1"/>
</dbReference>
<dbReference type="PANTHER" id="PTHR39179">
    <property type="entry name" value="SPORE COAT PROTEIN I"/>
    <property type="match status" value="1"/>
</dbReference>
<reference evidence="1 2" key="1">
    <citation type="submission" date="2020-10" db="EMBL/GenBank/DDBJ databases">
        <title>Bacillus sp. HD4P25, an endophyte from a halophyte.</title>
        <authorList>
            <person name="Sun J.-Q."/>
        </authorList>
    </citation>
    <scope>NUCLEOTIDE SEQUENCE [LARGE SCALE GENOMIC DNA]</scope>
    <source>
        <strain evidence="1 2">YIM 93174</strain>
    </source>
</reference>
<evidence type="ECO:0000313" key="1">
    <source>
        <dbReference type="EMBL" id="MBE4907412.1"/>
    </source>
</evidence>
<dbReference type="SUPFAM" id="SSF56112">
    <property type="entry name" value="Protein kinase-like (PK-like)"/>
    <property type="match status" value="1"/>
</dbReference>
<organism evidence="1 2">
    <name type="scientific">Litchfieldia luteola</name>
    <dbReference type="NCBI Taxonomy" id="682179"/>
    <lineage>
        <taxon>Bacteria</taxon>
        <taxon>Bacillati</taxon>
        <taxon>Bacillota</taxon>
        <taxon>Bacilli</taxon>
        <taxon>Bacillales</taxon>
        <taxon>Bacillaceae</taxon>
        <taxon>Litchfieldia</taxon>
    </lineage>
</organism>
<comment type="caution">
    <text evidence="1">The sequence shown here is derived from an EMBL/GenBank/DDBJ whole genome shotgun (WGS) entry which is preliminary data.</text>
</comment>
<dbReference type="EMBL" id="JADCLJ010000009">
    <property type="protein sequence ID" value="MBE4907412.1"/>
    <property type="molecule type" value="Genomic_DNA"/>
</dbReference>